<protein>
    <submittedName>
        <fullName evidence="1">Uncharacterized protein</fullName>
    </submittedName>
</protein>
<dbReference type="AlphaFoldDB" id="A0A514JSR3"/>
<keyword evidence="2" id="KW-1185">Reference proteome</keyword>
<dbReference type="Proteomes" id="UP000316215">
    <property type="component" value="Chromosome"/>
</dbReference>
<accession>A0A514JSR3</accession>
<organism evidence="1 2">
    <name type="scientific">Streptomyces calvus</name>
    <dbReference type="NCBI Taxonomy" id="67282"/>
    <lineage>
        <taxon>Bacteria</taxon>
        <taxon>Bacillati</taxon>
        <taxon>Actinomycetota</taxon>
        <taxon>Actinomycetes</taxon>
        <taxon>Kitasatosporales</taxon>
        <taxon>Streptomycetaceae</taxon>
        <taxon>Streptomyces</taxon>
    </lineage>
</organism>
<dbReference type="KEGG" id="sast:CD934_18210"/>
<proteinExistence type="predicted"/>
<gene>
    <name evidence="1" type="ORF">CD934_18210</name>
</gene>
<name>A0A514JSR3_9ACTN</name>
<sequence>MTVRPMGNSRAYPVFRTTDAAEAYRQAKRLCALLEHIDDATWLFAVMRTPSEVRAMAELVPEGSFEYDDFRTDPATGDLLRFDLDVTTLDDAELATHLPLSFTEDVVRGDGTVEERFLAALGEGVAAMEWNGRWPDDPEIDSLGHWNHDGVQIVFHGDEAQYGDTWTEDHTVFVHVTKYGDPERAQKLAAHIGSEVLGEEQLGW</sequence>
<evidence type="ECO:0000313" key="1">
    <source>
        <dbReference type="EMBL" id="QDI70409.1"/>
    </source>
</evidence>
<evidence type="ECO:0000313" key="2">
    <source>
        <dbReference type="Proteomes" id="UP000316215"/>
    </source>
</evidence>
<reference evidence="1 2" key="1">
    <citation type="submission" date="2017-07" db="EMBL/GenBank/DDBJ databases">
        <title>The Complete Genome of Streptomyces asterosporus-ZSY.</title>
        <authorList>
            <person name="Zhang S."/>
        </authorList>
    </citation>
    <scope>NUCLEOTIDE SEQUENCE [LARGE SCALE GENOMIC DNA]</scope>
    <source>
        <strain evidence="1 2">DSM 41452</strain>
    </source>
</reference>
<dbReference type="EMBL" id="CP022310">
    <property type="protein sequence ID" value="QDI70409.1"/>
    <property type="molecule type" value="Genomic_DNA"/>
</dbReference>